<dbReference type="EMBL" id="MK072396">
    <property type="protein sequence ID" value="AYV83924.1"/>
    <property type="molecule type" value="Genomic_DNA"/>
</dbReference>
<proteinExistence type="predicted"/>
<accession>A0A3G5ABG3</accession>
<name>A0A3G5ABG3_9VIRU</name>
<gene>
    <name evidence="1" type="ORF">Hyperionvirus14_13</name>
</gene>
<reference evidence="1" key="1">
    <citation type="submission" date="2018-10" db="EMBL/GenBank/DDBJ databases">
        <title>Hidden diversity of soil giant viruses.</title>
        <authorList>
            <person name="Schulz F."/>
            <person name="Alteio L."/>
            <person name="Goudeau D."/>
            <person name="Ryan E.M."/>
            <person name="Malmstrom R.R."/>
            <person name="Blanchard J."/>
            <person name="Woyke T."/>
        </authorList>
    </citation>
    <scope>NUCLEOTIDE SEQUENCE</scope>
    <source>
        <strain evidence="1">HYV1</strain>
    </source>
</reference>
<protein>
    <submittedName>
        <fullName evidence="1">Uncharacterized protein</fullName>
    </submittedName>
</protein>
<sequence length="214" mass="24098">MALTLVGLDVSLDLQFCRPKYSYYCEICSKYKNVLGSCCANCIGGQCNAECMIPLRERVLKLDETVGRLIQIAPCSTIYDCKCEMTEQNDNTLVLTGLFIAGSFMNREAIIGLLNNFKGDINDFAWIYYYVKRIWCGGVVEEKLEVYLTAEINFFDVALGGVIGDGTVIKDIRSLISSYCLYEVRTMLGIVRQIHGDLKRILPIIVGLREKLIK</sequence>
<evidence type="ECO:0000313" key="1">
    <source>
        <dbReference type="EMBL" id="AYV83924.1"/>
    </source>
</evidence>
<organism evidence="1">
    <name type="scientific">Hyperionvirus sp</name>
    <dbReference type="NCBI Taxonomy" id="2487770"/>
    <lineage>
        <taxon>Viruses</taxon>
        <taxon>Varidnaviria</taxon>
        <taxon>Bamfordvirae</taxon>
        <taxon>Nucleocytoviricota</taxon>
        <taxon>Megaviricetes</taxon>
        <taxon>Imitervirales</taxon>
        <taxon>Mimiviridae</taxon>
        <taxon>Klosneuvirinae</taxon>
    </lineage>
</organism>